<sequence length="149" mass="15787">MAAPIAAAQQLNVGGMGNSDDEGDEVEDFGPGAVDPGQLHVEGAPAVGQLAFEVHCAERAARRASTNNAASYAMTEKSWSANDRATARFLSFLAVAYGQAEGPGAEPLEQQAMRLAATLDATLPHRLRRFFAMLRASRRNTGNDNLNSN</sequence>
<evidence type="ECO:0000313" key="1">
    <source>
        <dbReference type="EMBL" id="OSX75538.1"/>
    </source>
</evidence>
<dbReference type="Proteomes" id="UP000218209">
    <property type="component" value="Unassembled WGS sequence"/>
</dbReference>
<protein>
    <submittedName>
        <fullName evidence="1">Uncharacterized protein</fullName>
    </submittedName>
</protein>
<reference evidence="1 2" key="1">
    <citation type="submission" date="2017-03" db="EMBL/GenBank/DDBJ databases">
        <title>WGS assembly of Porphyra umbilicalis.</title>
        <authorList>
            <person name="Brawley S.H."/>
            <person name="Blouin N.A."/>
            <person name="Ficko-Blean E."/>
            <person name="Wheeler G.L."/>
            <person name="Lohr M."/>
            <person name="Goodson H.V."/>
            <person name="Jenkins J.W."/>
            <person name="Blaby-Haas C.E."/>
            <person name="Helliwell K.E."/>
            <person name="Chan C."/>
            <person name="Marriage T."/>
            <person name="Bhattacharya D."/>
            <person name="Klein A.S."/>
            <person name="Badis Y."/>
            <person name="Brodie J."/>
            <person name="Cao Y."/>
            <person name="Collen J."/>
            <person name="Dittami S.M."/>
            <person name="Gachon C.M."/>
            <person name="Green B.R."/>
            <person name="Karpowicz S."/>
            <person name="Kim J.W."/>
            <person name="Kudahl U."/>
            <person name="Lin S."/>
            <person name="Michel G."/>
            <person name="Mittag M."/>
            <person name="Olson B.J."/>
            <person name="Pangilinan J."/>
            <person name="Peng Y."/>
            <person name="Qiu H."/>
            <person name="Shu S."/>
            <person name="Singer J.T."/>
            <person name="Smith A.G."/>
            <person name="Sprecher B.N."/>
            <person name="Wagner V."/>
            <person name="Wang W."/>
            <person name="Wang Z.-Y."/>
            <person name="Yan J."/>
            <person name="Yarish C."/>
            <person name="Zoeuner-Riek S."/>
            <person name="Zhuang Y."/>
            <person name="Zou Y."/>
            <person name="Lindquist E.A."/>
            <person name="Grimwood J."/>
            <person name="Barry K."/>
            <person name="Rokhsar D.S."/>
            <person name="Schmutz J."/>
            <person name="Stiller J.W."/>
            <person name="Grossman A.R."/>
            <person name="Prochnik S.E."/>
        </authorList>
    </citation>
    <scope>NUCLEOTIDE SEQUENCE [LARGE SCALE GENOMIC DNA]</scope>
    <source>
        <strain evidence="1">4086291</strain>
    </source>
</reference>
<accession>A0A1X6P3W8</accession>
<keyword evidence="2" id="KW-1185">Reference proteome</keyword>
<dbReference type="AlphaFoldDB" id="A0A1X6P3W8"/>
<name>A0A1X6P3W8_PORUM</name>
<evidence type="ECO:0000313" key="2">
    <source>
        <dbReference type="Proteomes" id="UP000218209"/>
    </source>
</evidence>
<organism evidence="1 2">
    <name type="scientific">Porphyra umbilicalis</name>
    <name type="common">Purple laver</name>
    <name type="synonym">Red alga</name>
    <dbReference type="NCBI Taxonomy" id="2786"/>
    <lineage>
        <taxon>Eukaryota</taxon>
        <taxon>Rhodophyta</taxon>
        <taxon>Bangiophyceae</taxon>
        <taxon>Bangiales</taxon>
        <taxon>Bangiaceae</taxon>
        <taxon>Porphyra</taxon>
    </lineage>
</organism>
<proteinExistence type="predicted"/>
<dbReference type="EMBL" id="KV918900">
    <property type="protein sequence ID" value="OSX75538.1"/>
    <property type="molecule type" value="Genomic_DNA"/>
</dbReference>
<gene>
    <name evidence="1" type="ORF">BU14_0233s0016</name>
</gene>